<dbReference type="Pfam" id="PF03357">
    <property type="entry name" value="Snf7"/>
    <property type="match status" value="1"/>
</dbReference>
<comment type="caution">
    <text evidence="2">The sequence shown here is derived from an EMBL/GenBank/DDBJ whole genome shotgun (WGS) entry which is preliminary data.</text>
</comment>
<gene>
    <name evidence="2" type="ORF">AV274_1422</name>
</gene>
<dbReference type="PANTHER" id="PTHR10476">
    <property type="entry name" value="CHARGED MULTIVESICULAR BODY PROTEIN"/>
    <property type="match status" value="1"/>
</dbReference>
<evidence type="ECO:0000256" key="1">
    <source>
        <dbReference type="SAM" id="Coils"/>
    </source>
</evidence>
<dbReference type="Proteomes" id="UP000078348">
    <property type="component" value="Unassembled WGS sequence"/>
</dbReference>
<dbReference type="OrthoDB" id="2329734at2759"/>
<sequence length="210" mass="23791">MFSNLFKPKDTRTPDEKYADMKDSIKANIREVKHQIRKLERTRKQIELDIKKEAKKKEPSTAVLQIKCKSRIQVQKGIERMYGIIANMESTITQMGLQKAQIMQVMATQKGFEAMKQINEGMSAEEVTAITTQYMKEMEKFGLVSEMTDDALNNLTPEDEEAADETVDKVLYEVAGMRLADIKDAGTKELEKKQMDAAATSMSALPTIPM</sequence>
<name>A0A196SIG7_BLAHN</name>
<keyword evidence="3" id="KW-1185">Reference proteome</keyword>
<protein>
    <submittedName>
        <fullName evidence="2">Vacuolar protein sorting 24a</fullName>
    </submittedName>
</protein>
<keyword evidence="1" id="KW-0175">Coiled coil</keyword>
<dbReference type="InterPro" id="IPR005024">
    <property type="entry name" value="Snf7_fam"/>
</dbReference>
<evidence type="ECO:0000313" key="3">
    <source>
        <dbReference type="Proteomes" id="UP000078348"/>
    </source>
</evidence>
<organism evidence="2 3">
    <name type="scientific">Blastocystis sp. subtype 1 (strain ATCC 50177 / NandII)</name>
    <dbReference type="NCBI Taxonomy" id="478820"/>
    <lineage>
        <taxon>Eukaryota</taxon>
        <taxon>Sar</taxon>
        <taxon>Stramenopiles</taxon>
        <taxon>Bigyra</taxon>
        <taxon>Opalozoa</taxon>
        <taxon>Opalinata</taxon>
        <taxon>Blastocystidae</taxon>
        <taxon>Blastocystis</taxon>
    </lineage>
</organism>
<dbReference type="AlphaFoldDB" id="A0A196SIG7"/>
<dbReference type="EMBL" id="LXWW01000057">
    <property type="protein sequence ID" value="OAO16833.1"/>
    <property type="molecule type" value="Genomic_DNA"/>
</dbReference>
<accession>A0A196SIG7</accession>
<feature type="coiled-coil region" evidence="1">
    <location>
        <begin position="22"/>
        <end position="56"/>
    </location>
</feature>
<evidence type="ECO:0000313" key="2">
    <source>
        <dbReference type="EMBL" id="OAO16833.1"/>
    </source>
</evidence>
<dbReference type="STRING" id="478820.A0A196SIG7"/>
<dbReference type="Gene3D" id="6.10.140.1230">
    <property type="match status" value="1"/>
</dbReference>
<reference evidence="2 3" key="1">
    <citation type="submission" date="2016-05" db="EMBL/GenBank/DDBJ databases">
        <title>Nuclear genome of Blastocystis sp. subtype 1 NandII.</title>
        <authorList>
            <person name="Gentekaki E."/>
            <person name="Curtis B."/>
            <person name="Stairs C."/>
            <person name="Eme L."/>
            <person name="Herman E."/>
            <person name="Klimes V."/>
            <person name="Arias M.C."/>
            <person name="Elias M."/>
            <person name="Hilliou F."/>
            <person name="Klute M."/>
            <person name="Malik S.-B."/>
            <person name="Pightling A."/>
            <person name="Rachubinski R."/>
            <person name="Salas D."/>
            <person name="Schlacht A."/>
            <person name="Suga H."/>
            <person name="Archibald J."/>
            <person name="Ball S.G."/>
            <person name="Clark G."/>
            <person name="Dacks J."/>
            <person name="Van Der Giezen M."/>
            <person name="Tsaousis A."/>
            <person name="Roger A."/>
        </authorList>
    </citation>
    <scope>NUCLEOTIDE SEQUENCE [LARGE SCALE GENOMIC DNA]</scope>
    <source>
        <strain evidence="3">ATCC 50177 / NandII</strain>
    </source>
</reference>
<dbReference type="GO" id="GO:0007034">
    <property type="term" value="P:vacuolar transport"/>
    <property type="evidence" value="ECO:0007669"/>
    <property type="project" value="InterPro"/>
</dbReference>
<proteinExistence type="predicted"/>